<organism evidence="1 2">
    <name type="scientific">Phlebia brevispora</name>
    <dbReference type="NCBI Taxonomy" id="194682"/>
    <lineage>
        <taxon>Eukaryota</taxon>
        <taxon>Fungi</taxon>
        <taxon>Dikarya</taxon>
        <taxon>Basidiomycota</taxon>
        <taxon>Agaricomycotina</taxon>
        <taxon>Agaricomycetes</taxon>
        <taxon>Polyporales</taxon>
        <taxon>Meruliaceae</taxon>
        <taxon>Phlebia</taxon>
    </lineage>
</organism>
<gene>
    <name evidence="1" type="ORF">NM688_g5203</name>
</gene>
<evidence type="ECO:0000313" key="1">
    <source>
        <dbReference type="EMBL" id="KAJ3549207.1"/>
    </source>
</evidence>
<name>A0ACC1SZ42_9APHY</name>
<evidence type="ECO:0000313" key="2">
    <source>
        <dbReference type="Proteomes" id="UP001148662"/>
    </source>
</evidence>
<dbReference type="Proteomes" id="UP001148662">
    <property type="component" value="Unassembled WGS sequence"/>
</dbReference>
<sequence>MDIGYNLQTERDRDSVHVYIREDIRQAKHVTFNTFIEAVFHLPPARLAQWTSIIRHDKWLADNVIQTNLNLFCKTSLEHSRYDPLCNIINRIIQMAPDRLPGVPAVYPIDDMCVKRNALPIRPMDFPYGLAAIRRPALLTIRGKHIPNLPSPSYESKKRPSDTSEVDPTPDLQPRIGRKPRNARAIGCARTKTGRKATRVSTNATTSGDSGSISQARDAVPSNTTDDPPGVRWVDAIMNWELKASTDLVRPLALLLKDRKIAPSDTPDTPNPLENPARPHRPRAAKRGGPSGEDPAGPVARPIARHAHLAQADDPGPIAVLAGTKRRREDDDDDLLYHIRKPDPPTVVRDNLEGSEKLSKDVKDGFSASIRYSRTTGFTSGITMPAAMSIPRAFLFLDDFEKAAAVVVGLACCTPEQLGAIPSAIKPPPHAPYPKYWPPESLKDHSITIPQSLKVAGKVVTRDVQVTLQDHVFAHYVLAGRRTFVYTVKTKPAMSTDSLIIKFSYQVSTRRKEHELIEMARRKGIGHLPDVYAWGDVWKMSDGVRQVFYDKEKTDFEDRTLRTIVYKKYLPLDTLFPDSPQSIPLMAYQLMDCLHDLYYTANMLHRDVSFNNVMYEYRNDRLYFILIDFDMATEVSHDPSKPYTPSSKHRTGTLAFMAVELIEDAAMVNGVGYAPIAHRLCHDLESIFWLCLWCMLVLLAVETAQQREKLLPKVRAWETKDLWAIAHAKSFLRFSPLSRGDIELPKPAIEAGLEEWFLTWTDLWVEHEAVMAPHRSATRRAKIAGRPPPPFDYDTAGGTVTRDKLKDALIAVIPEDADVPRLQVGPTAPAVDATPSARKDTSKDGPIVCAAIETSADEDQEPDGEIAVKTLDVTKQSSAAGVDGRSVRKRASTRLAAARAVFSVGKVGTRRATPATRSKTRSPTREQSAEIVRKANAAAKCTAKKASRTDKRTTKKASTAKKVATEKKAAPEKKAIKKPTTLRDVREGENDVRKRLRPRKR</sequence>
<reference evidence="1" key="1">
    <citation type="submission" date="2022-07" db="EMBL/GenBank/DDBJ databases">
        <title>Genome Sequence of Phlebia brevispora.</title>
        <authorList>
            <person name="Buettner E."/>
        </authorList>
    </citation>
    <scope>NUCLEOTIDE SEQUENCE</scope>
    <source>
        <strain evidence="1">MPL23</strain>
    </source>
</reference>
<dbReference type="EMBL" id="JANHOG010000938">
    <property type="protein sequence ID" value="KAJ3549207.1"/>
    <property type="molecule type" value="Genomic_DNA"/>
</dbReference>
<proteinExistence type="predicted"/>
<comment type="caution">
    <text evidence="1">The sequence shown here is derived from an EMBL/GenBank/DDBJ whole genome shotgun (WGS) entry which is preliminary data.</text>
</comment>
<accession>A0ACC1SZ42</accession>
<keyword evidence="2" id="KW-1185">Reference proteome</keyword>
<protein>
    <submittedName>
        <fullName evidence="1">Uncharacterized protein</fullName>
    </submittedName>
</protein>